<evidence type="ECO:0000256" key="9">
    <source>
        <dbReference type="ARBA" id="ARBA00023224"/>
    </source>
</evidence>
<dbReference type="PANTHER" id="PTHR21137:SF35">
    <property type="entry name" value="ODORANT RECEPTOR 19A-RELATED"/>
    <property type="match status" value="1"/>
</dbReference>
<proteinExistence type="inferred from homology"/>
<keyword evidence="12" id="KW-1185">Reference proteome</keyword>
<evidence type="ECO:0000256" key="5">
    <source>
        <dbReference type="ARBA" id="ARBA00022725"/>
    </source>
</evidence>
<feature type="transmembrane region" description="Helical" evidence="10">
    <location>
        <begin position="37"/>
        <end position="55"/>
    </location>
</feature>
<evidence type="ECO:0000256" key="1">
    <source>
        <dbReference type="ARBA" id="ARBA00004651"/>
    </source>
</evidence>
<feature type="transmembrane region" description="Helical" evidence="10">
    <location>
        <begin position="121"/>
        <end position="138"/>
    </location>
</feature>
<evidence type="ECO:0000313" key="12">
    <source>
        <dbReference type="Proteomes" id="UP000494040"/>
    </source>
</evidence>
<feature type="transmembrane region" description="Helical" evidence="10">
    <location>
        <begin position="67"/>
        <end position="85"/>
    </location>
</feature>
<dbReference type="KEGG" id="clec:112127668"/>
<evidence type="ECO:0000256" key="10">
    <source>
        <dbReference type="RuleBase" id="RU351113"/>
    </source>
</evidence>
<keyword evidence="6 10" id="KW-1133">Transmembrane helix</keyword>
<protein>
    <recommendedName>
        <fullName evidence="10">Odorant receptor</fullName>
    </recommendedName>
</protein>
<dbReference type="GeneID" id="112127668"/>
<comment type="subcellular location">
    <subcellularLocation>
        <location evidence="1 10">Cell membrane</location>
        <topology evidence="1 10">Multi-pass membrane protein</topology>
    </subcellularLocation>
</comment>
<keyword evidence="2" id="KW-1003">Cell membrane</keyword>
<sequence>MEEQAHENVFFRHVDLLRILGVTIPAKGTSRGLLMKIWYIFVIAVLFINAALQGRSMFLPTSLSMKSITLVFFLVNLASALKLLLVQLNAEMLAKLFQELDTPGASDSTPMLKTVHTISRTYVVCLFALLMAWVAYPWMTGDLELPIPYWFPFNLDTFFKFSCAYSFASFVFFIICYTQDAVDTLLLLIAGQICRRLGAIRVALLSIGTEEPLRKRGWKRPKAMEDFMGLSILRMAALSRDETLLKEVIREHVDIIRLVRTFDIVLDDIFLAQVMQSTLVSTMTFFAVSKVDDPIKDMPKFMFILGATYLQFFMYCWLGEEISDHSDELHRTLYLSEWYKCREKIMKSLVIMETFTKAHFKLEGGHLFNIDLATFLMVILNL</sequence>
<evidence type="ECO:0000256" key="6">
    <source>
        <dbReference type="ARBA" id="ARBA00022989"/>
    </source>
</evidence>
<keyword evidence="7 10" id="KW-0472">Membrane</keyword>
<organism evidence="11 12">
    <name type="scientific">Cimex lectularius</name>
    <name type="common">Bed bug</name>
    <name type="synonym">Acanthia lectularia</name>
    <dbReference type="NCBI Taxonomy" id="79782"/>
    <lineage>
        <taxon>Eukaryota</taxon>
        <taxon>Metazoa</taxon>
        <taxon>Ecdysozoa</taxon>
        <taxon>Arthropoda</taxon>
        <taxon>Hexapoda</taxon>
        <taxon>Insecta</taxon>
        <taxon>Pterygota</taxon>
        <taxon>Neoptera</taxon>
        <taxon>Paraneoptera</taxon>
        <taxon>Hemiptera</taxon>
        <taxon>Heteroptera</taxon>
        <taxon>Panheteroptera</taxon>
        <taxon>Cimicomorpha</taxon>
        <taxon>Cimicidae</taxon>
        <taxon>Cimex</taxon>
    </lineage>
</organism>
<dbReference type="OrthoDB" id="6631264at2759"/>
<keyword evidence="8 10" id="KW-0675">Receptor</keyword>
<keyword evidence="3 10" id="KW-0716">Sensory transduction</keyword>
<dbReference type="GO" id="GO:0004984">
    <property type="term" value="F:olfactory receptor activity"/>
    <property type="evidence" value="ECO:0007669"/>
    <property type="project" value="InterPro"/>
</dbReference>
<comment type="similarity">
    <text evidence="10">Belongs to the insect chemoreceptor superfamily. Heteromeric odorant receptor channel (TC 1.A.69) family.</text>
</comment>
<dbReference type="OMA" id="AGQICRR"/>
<evidence type="ECO:0000256" key="4">
    <source>
        <dbReference type="ARBA" id="ARBA00022692"/>
    </source>
</evidence>
<dbReference type="Proteomes" id="UP000494040">
    <property type="component" value="Unassembled WGS sequence"/>
</dbReference>
<evidence type="ECO:0000256" key="3">
    <source>
        <dbReference type="ARBA" id="ARBA00022606"/>
    </source>
</evidence>
<dbReference type="GO" id="GO:0005886">
    <property type="term" value="C:plasma membrane"/>
    <property type="evidence" value="ECO:0007669"/>
    <property type="project" value="UniProtKB-SubCell"/>
</dbReference>
<evidence type="ECO:0000313" key="11">
    <source>
        <dbReference type="EnsemblMetazoa" id="XP_024084731.1"/>
    </source>
</evidence>
<dbReference type="Pfam" id="PF02949">
    <property type="entry name" value="7tm_6"/>
    <property type="match status" value="1"/>
</dbReference>
<feature type="transmembrane region" description="Helical" evidence="10">
    <location>
        <begin position="158"/>
        <end position="177"/>
    </location>
</feature>
<dbReference type="InterPro" id="IPR004117">
    <property type="entry name" value="7tm6_olfct_rcpt"/>
</dbReference>
<keyword evidence="5 10" id="KW-0552">Olfaction</keyword>
<keyword evidence="9 10" id="KW-0807">Transducer</keyword>
<comment type="caution">
    <text evidence="10">Lacks conserved residue(s) required for the propagation of feature annotation.</text>
</comment>
<reference evidence="11" key="1">
    <citation type="submission" date="2022-01" db="UniProtKB">
        <authorList>
            <consortium name="EnsemblMetazoa"/>
        </authorList>
    </citation>
    <scope>IDENTIFICATION</scope>
</reference>
<evidence type="ECO:0000256" key="8">
    <source>
        <dbReference type="ARBA" id="ARBA00023170"/>
    </source>
</evidence>
<evidence type="ECO:0000256" key="2">
    <source>
        <dbReference type="ARBA" id="ARBA00022475"/>
    </source>
</evidence>
<keyword evidence="4 10" id="KW-0812">Transmembrane</keyword>
<evidence type="ECO:0000256" key="7">
    <source>
        <dbReference type="ARBA" id="ARBA00023136"/>
    </source>
</evidence>
<dbReference type="PANTHER" id="PTHR21137">
    <property type="entry name" value="ODORANT RECEPTOR"/>
    <property type="match status" value="1"/>
</dbReference>
<dbReference type="GO" id="GO:0005549">
    <property type="term" value="F:odorant binding"/>
    <property type="evidence" value="ECO:0007669"/>
    <property type="project" value="InterPro"/>
</dbReference>
<dbReference type="AlphaFoldDB" id="A0A8I6SSG1"/>
<name>A0A8I6SSG1_CIMLE</name>
<dbReference type="RefSeq" id="XP_024084731.1">
    <property type="nucleotide sequence ID" value="XM_024228963.1"/>
</dbReference>
<dbReference type="EnsemblMetazoa" id="XM_024228963.1">
    <property type="protein sequence ID" value="XP_024084731.1"/>
    <property type="gene ID" value="LOC112127668"/>
</dbReference>
<accession>A0A8I6SSG1</accession>
<dbReference type="GO" id="GO:0007165">
    <property type="term" value="P:signal transduction"/>
    <property type="evidence" value="ECO:0007669"/>
    <property type="project" value="UniProtKB-KW"/>
</dbReference>